<comment type="caution">
    <text evidence="2">The sequence shown here is derived from an EMBL/GenBank/DDBJ whole genome shotgun (WGS) entry which is preliminary data.</text>
</comment>
<feature type="domain" description="Peptidase S11 D-Ala-D-Ala carboxypeptidase A C-terminal" evidence="1">
    <location>
        <begin position="119"/>
        <end position="205"/>
    </location>
</feature>
<name>A0A645AU21_9ZZZZ</name>
<proteinExistence type="predicted"/>
<protein>
    <submittedName>
        <fullName evidence="2">D-alanyl-D-alanine carboxypeptidase DacF</fullName>
        <ecNumber evidence="2">3.4.16.4</ecNumber>
    </submittedName>
</protein>
<dbReference type="InterPro" id="IPR001967">
    <property type="entry name" value="Peptidase_S11_N"/>
</dbReference>
<dbReference type="AlphaFoldDB" id="A0A645AU21"/>
<dbReference type="Pfam" id="PF07943">
    <property type="entry name" value="PBP5_C"/>
    <property type="match status" value="1"/>
</dbReference>
<dbReference type="GO" id="GO:0006508">
    <property type="term" value="P:proteolysis"/>
    <property type="evidence" value="ECO:0007669"/>
    <property type="project" value="InterPro"/>
</dbReference>
<dbReference type="GO" id="GO:0009002">
    <property type="term" value="F:serine-type D-Ala-D-Ala carboxypeptidase activity"/>
    <property type="evidence" value="ECO:0007669"/>
    <property type="project" value="UniProtKB-EC"/>
</dbReference>
<dbReference type="SMART" id="SM00936">
    <property type="entry name" value="PBP5_C"/>
    <property type="match status" value="1"/>
</dbReference>
<keyword evidence="2" id="KW-0121">Carboxypeptidase</keyword>
<keyword evidence="2" id="KW-0378">Hydrolase</keyword>
<accession>A0A645AU21</accession>
<sequence>MNATGLDAEGHYTSANDIAVMSRELIKHDMIYKYTTIWIDYLRDGKFMLANTNRLVRFYEGATGLKTGSTSIAKYCLSATAKRNDMELIAVILAADTSDKRFNDARSLLDFGFANFGIWTDEENLPQDQIAVLKGKLPGVMIKPETGFHMIVKKGDEKLIEKEVVLPENINAPVEKGQLIGHINYTLNGQEIGKVEIKAVQNVERTNYFFSFGRLLSDFFMMNR</sequence>
<keyword evidence="2" id="KW-0645">Protease</keyword>
<evidence type="ECO:0000313" key="2">
    <source>
        <dbReference type="EMBL" id="MPM56258.1"/>
    </source>
</evidence>
<evidence type="ECO:0000259" key="1">
    <source>
        <dbReference type="SMART" id="SM00936"/>
    </source>
</evidence>
<dbReference type="Gene3D" id="2.60.410.10">
    <property type="entry name" value="D-Ala-D-Ala carboxypeptidase, C-terminal domain"/>
    <property type="match status" value="1"/>
</dbReference>
<reference evidence="2" key="1">
    <citation type="submission" date="2019-08" db="EMBL/GenBank/DDBJ databases">
        <authorList>
            <person name="Kucharzyk K."/>
            <person name="Murdoch R.W."/>
            <person name="Higgins S."/>
            <person name="Loffler F."/>
        </authorList>
    </citation>
    <scope>NUCLEOTIDE SEQUENCE</scope>
</reference>
<dbReference type="SUPFAM" id="SSF56601">
    <property type="entry name" value="beta-lactamase/transpeptidase-like"/>
    <property type="match status" value="1"/>
</dbReference>
<gene>
    <name evidence="2" type="primary">dacF_11</name>
    <name evidence="2" type="ORF">SDC9_103060</name>
</gene>
<dbReference type="Pfam" id="PF00768">
    <property type="entry name" value="Peptidase_S11"/>
    <property type="match status" value="1"/>
</dbReference>
<dbReference type="InterPro" id="IPR012338">
    <property type="entry name" value="Beta-lactam/transpept-like"/>
</dbReference>
<dbReference type="EC" id="3.4.16.4" evidence="2"/>
<dbReference type="Gene3D" id="3.40.710.10">
    <property type="entry name" value="DD-peptidase/beta-lactamase superfamily"/>
    <property type="match status" value="1"/>
</dbReference>
<dbReference type="InterPro" id="IPR012907">
    <property type="entry name" value="Peptidase_S11_C"/>
</dbReference>
<dbReference type="EMBL" id="VSSQ01015664">
    <property type="protein sequence ID" value="MPM56258.1"/>
    <property type="molecule type" value="Genomic_DNA"/>
</dbReference>
<organism evidence="2">
    <name type="scientific">bioreactor metagenome</name>
    <dbReference type="NCBI Taxonomy" id="1076179"/>
    <lineage>
        <taxon>unclassified sequences</taxon>
        <taxon>metagenomes</taxon>
        <taxon>ecological metagenomes</taxon>
    </lineage>
</organism>
<dbReference type="InterPro" id="IPR037167">
    <property type="entry name" value="Peptidase_S11_C_sf"/>
</dbReference>